<dbReference type="InterPro" id="IPR019428">
    <property type="entry name" value="7TM_GPCR_serpentine_rcpt_Str"/>
</dbReference>
<dbReference type="InterPro" id="IPR012674">
    <property type="entry name" value="Calycin"/>
</dbReference>
<dbReference type="InterPro" id="IPR019422">
    <property type="entry name" value="7TM_GPCR_serpentine_rcpt_Srh"/>
</dbReference>
<evidence type="ECO:0000256" key="3">
    <source>
        <dbReference type="ARBA" id="ARBA00023121"/>
    </source>
</evidence>
<dbReference type="GO" id="GO:0008289">
    <property type="term" value="F:lipid binding"/>
    <property type="evidence" value="ECO:0007669"/>
    <property type="project" value="UniProtKB-KW"/>
</dbReference>
<keyword evidence="3" id="KW-0446">Lipid-binding</keyword>
<dbReference type="OrthoDB" id="354351at2759"/>
<evidence type="ECO:0000256" key="1">
    <source>
        <dbReference type="ARBA" id="ARBA00008390"/>
    </source>
</evidence>
<dbReference type="SUPFAM" id="SSF81321">
    <property type="entry name" value="Family A G protein-coupled receptor-like"/>
    <property type="match status" value="1"/>
</dbReference>
<dbReference type="AlphaFoldDB" id="A0A2A6CMH3"/>
<accession>A0A8R1YWI3</accession>
<dbReference type="SUPFAM" id="SSF50814">
    <property type="entry name" value="Lipocalins"/>
    <property type="match status" value="3"/>
</dbReference>
<sequence length="1155" mass="132050">MPLIFVISMLIAIATIIRGINLPDEFFGTFSLDHSENFDEYLAAKGVNWIVRGIILFMNVDVVFSKAGENSFNYDFLTALKDILIENIILGQAIEVETLNTRLAKVHVKLTYTLRRGFLYVNQDHDMAIEARFKIDGDMLVLIFKSYQIMCIFFALTVAICLVTPITGSNLPDGFFGTFSLDHTENFDAYLSAKGVTWILRRMISLMNVQVVFTKAGEDSFNYDYLTILKDIHVKNAVLGQEIEVETMNKNLKNVRVKLTYTLRGSHLYVDQVPIDSKDEDMAGVFSYKLDGDTLVLSLSYTCLSGMRLLTVITALIVLPLIIYGDNLPDEFFGKYSLDHSDKFDEYLTAREEEKARQLYVASSIQSAVKRGARRTASQQSEDAIKAALVSGQALLKILDEIHGCTDRVVVVDSYATSLISDIICLANFHHRFFHQAGENSFNYDFLTIVKDYHFQNVVFGQEVNTETMYNKKVKVIFTYRNGRLWCNQFPIDPKNHELVSVYSYKVYGDTMVLVFCLLSNAFMTLLYIPFFYTLMGAGYCMGSLCQFIPYQYLMVNQVFLVMTMFSAFGIIIFARHQTLLMHDSRLKAKPAVKYVFYAAIIVMMHSPTVFAVCSVASSDRERQLLILASYTRVKWRERGLNWFLFDEVSSPTLLSVAFYCDLLLVFFTFVLIFLPFAHMLFIVYRSGAKVQSTSQRGADVHLRQARTIIIQFSVLIMFVVIPFAATTIAATRDGYTSTQTWVIIAQMIFVCFTLANSVVIICRNRSYRSAVTSFIPCLKRRTSVNWIMRRLILQMNVEIIFTKDLHIKNITFGREILIEALNMKLANIWVKITLTLRGGRLVHEGVKEGVNSTCGEALPLVFFIFVINYLDFAGHSTATLEKAQAYMSLSSLTVYSSTYYVCFAQSSEYRRIFWSQIVRIFRCVGVKLQEDLFGHSTTDELRKHTCHSKFQQNEAYGTLSGIISISAQHCVSVSSLIINAMLLYFIARGKGRDIGNYRMLISCFAVNDLIYTILHFLSYPISETYTDTLMVRAHGPINSIFFLCLYIASYGAAFPLLSAHFVYRALQLKWSSIMVLEGADDDGDTHFSYRRFVGSRRPVISIEFYLGSQTRLIFAFILTEEFLKNCFRRHAVWSQRNVDMKNEYPHRHQHPREP</sequence>
<organism evidence="4 5">
    <name type="scientific">Pristionchus pacificus</name>
    <name type="common">Parasitic nematode worm</name>
    <dbReference type="NCBI Taxonomy" id="54126"/>
    <lineage>
        <taxon>Eukaryota</taxon>
        <taxon>Metazoa</taxon>
        <taxon>Ecdysozoa</taxon>
        <taxon>Nematoda</taxon>
        <taxon>Chromadorea</taxon>
        <taxon>Rhabditida</taxon>
        <taxon>Rhabditina</taxon>
        <taxon>Diplogasteromorpha</taxon>
        <taxon>Diplogasteroidea</taxon>
        <taxon>Neodiplogasteridae</taxon>
        <taxon>Pristionchus</taxon>
    </lineage>
</organism>
<dbReference type="PANTHER" id="PTHR22725">
    <property type="entry name" value="FATTY ACID-BINDING PROTEIN HOMOLOG 1-RELATED-RELATED"/>
    <property type="match status" value="1"/>
</dbReference>
<name>A0A2A6CMH3_PRIPA</name>
<dbReference type="InterPro" id="IPR040094">
    <property type="entry name" value="Lbp1-4"/>
</dbReference>
<accession>A0A2A6CMH3</accession>
<reference evidence="5" key="1">
    <citation type="journal article" date="2008" name="Nat. Genet.">
        <title>The Pristionchus pacificus genome provides a unique perspective on nematode lifestyle and parasitism.</title>
        <authorList>
            <person name="Dieterich C."/>
            <person name="Clifton S.W."/>
            <person name="Schuster L.N."/>
            <person name="Chinwalla A."/>
            <person name="Delehaunty K."/>
            <person name="Dinkelacker I."/>
            <person name="Fulton L."/>
            <person name="Fulton R."/>
            <person name="Godfrey J."/>
            <person name="Minx P."/>
            <person name="Mitreva M."/>
            <person name="Roeseler W."/>
            <person name="Tian H."/>
            <person name="Witte H."/>
            <person name="Yang S.P."/>
            <person name="Wilson R.K."/>
            <person name="Sommer R.J."/>
        </authorList>
    </citation>
    <scope>NUCLEOTIDE SEQUENCE [LARGE SCALE GENOMIC DNA]</scope>
    <source>
        <strain evidence="5">PS312</strain>
    </source>
</reference>
<dbReference type="InterPro" id="IPR000463">
    <property type="entry name" value="Fatty_acid-bd"/>
</dbReference>
<dbReference type="Pfam" id="PF10326">
    <property type="entry name" value="7TM_GPCR_Str"/>
    <property type="match status" value="1"/>
</dbReference>
<evidence type="ECO:0000313" key="5">
    <source>
        <dbReference type="Proteomes" id="UP000005239"/>
    </source>
</evidence>
<evidence type="ECO:0000313" key="4">
    <source>
        <dbReference type="EnsemblMetazoa" id="PPA41117.1"/>
    </source>
</evidence>
<proteinExistence type="inferred from homology"/>
<gene>
    <name evidence="4" type="primary">WBGene00279486</name>
</gene>
<keyword evidence="5" id="KW-1185">Reference proteome</keyword>
<reference evidence="4" key="2">
    <citation type="submission" date="2022-06" db="UniProtKB">
        <authorList>
            <consortium name="EnsemblMetazoa"/>
        </authorList>
    </citation>
    <scope>IDENTIFICATION</scope>
    <source>
        <strain evidence="4">PS312</strain>
    </source>
</reference>
<dbReference type="Gene3D" id="2.40.128.20">
    <property type="match status" value="3"/>
</dbReference>
<keyword evidence="2" id="KW-0813">Transport</keyword>
<evidence type="ECO:0000256" key="2">
    <source>
        <dbReference type="ARBA" id="ARBA00022448"/>
    </source>
</evidence>
<dbReference type="Proteomes" id="UP000005239">
    <property type="component" value="Unassembled WGS sequence"/>
</dbReference>
<dbReference type="PANTHER" id="PTHR22725:SF2">
    <property type="entry name" value="FATTY ACID-BINDING PROTEIN HOMOLOG 1-RELATED"/>
    <property type="match status" value="1"/>
</dbReference>
<dbReference type="CDD" id="cd00742">
    <property type="entry name" value="FABP"/>
    <property type="match status" value="2"/>
</dbReference>
<dbReference type="Pfam" id="PF10318">
    <property type="entry name" value="7TM_GPCR_Srh"/>
    <property type="match status" value="1"/>
</dbReference>
<dbReference type="PROSITE" id="PS00214">
    <property type="entry name" value="FABP"/>
    <property type="match status" value="2"/>
</dbReference>
<comment type="similarity">
    <text evidence="1">Belongs to the calycin superfamily. Fatty-acid binding protein (FABP) family.</text>
</comment>
<dbReference type="EnsemblMetazoa" id="PPA41117.1">
    <property type="protein sequence ID" value="PPA41117.1"/>
    <property type="gene ID" value="WBGene00279486"/>
</dbReference>
<protein>
    <submittedName>
        <fullName evidence="4">G protein-coupled receptor</fullName>
    </submittedName>
</protein>